<dbReference type="InterPro" id="IPR029016">
    <property type="entry name" value="GAF-like_dom_sf"/>
</dbReference>
<dbReference type="InterPro" id="IPR003018">
    <property type="entry name" value="GAF"/>
</dbReference>
<dbReference type="Pfam" id="PF00990">
    <property type="entry name" value="GGDEF"/>
    <property type="match status" value="1"/>
</dbReference>
<reference evidence="2 3" key="1">
    <citation type="journal article" date="2017" name="Int. J. Syst. Evol. Microbiol.">
        <title>Achromobacter aloeverae sp. nov., isolated from the root of Aloe vera (L.) Burm.f.</title>
        <authorList>
            <person name="Kuncharoen N."/>
            <person name="Muramatsu Y."/>
            <person name="Shibata C."/>
            <person name="Kamakura Y."/>
            <person name="Nakagawa Y."/>
            <person name="Tanasupawat S."/>
        </authorList>
    </citation>
    <scope>NUCLEOTIDE SEQUENCE [LARGE SCALE GENOMIC DNA]</scope>
    <source>
        <strain evidence="2 3">AVA-1</strain>
    </source>
</reference>
<dbReference type="Pfam" id="PF01590">
    <property type="entry name" value="GAF"/>
    <property type="match status" value="1"/>
</dbReference>
<accession>A0A4Q1HP91</accession>
<dbReference type="OrthoDB" id="5571399at2"/>
<dbReference type="AlphaFoldDB" id="A0A4Q1HP91"/>
<gene>
    <name evidence="2" type="ORF">C7R54_08995</name>
</gene>
<dbReference type="CDD" id="cd01949">
    <property type="entry name" value="GGDEF"/>
    <property type="match status" value="1"/>
</dbReference>
<dbReference type="PROSITE" id="PS50887">
    <property type="entry name" value="GGDEF"/>
    <property type="match status" value="1"/>
</dbReference>
<organism evidence="2 3">
    <name type="scientific">Achromobacter aloeverae</name>
    <dbReference type="NCBI Taxonomy" id="1750518"/>
    <lineage>
        <taxon>Bacteria</taxon>
        <taxon>Pseudomonadati</taxon>
        <taxon>Pseudomonadota</taxon>
        <taxon>Betaproteobacteria</taxon>
        <taxon>Burkholderiales</taxon>
        <taxon>Alcaligenaceae</taxon>
        <taxon>Achromobacter</taxon>
    </lineage>
</organism>
<dbReference type="SUPFAM" id="SSF55073">
    <property type="entry name" value="Nucleotide cyclase"/>
    <property type="match status" value="1"/>
</dbReference>
<evidence type="ECO:0000313" key="3">
    <source>
        <dbReference type="Proteomes" id="UP000290849"/>
    </source>
</evidence>
<dbReference type="Gene3D" id="3.30.450.40">
    <property type="match status" value="1"/>
</dbReference>
<feature type="domain" description="GGDEF" evidence="1">
    <location>
        <begin position="179"/>
        <end position="333"/>
    </location>
</feature>
<proteinExistence type="predicted"/>
<name>A0A4Q1HP91_9BURK</name>
<dbReference type="InterPro" id="IPR029787">
    <property type="entry name" value="Nucleotide_cyclase"/>
</dbReference>
<sequence>MLQMLGDATGLESTFLTSIDLDQGVQETRYARNVGALTIPEGMVVPWEDTLCKRALDEGVMNTDDVPCKWGDSEAARALGIKTYLSAPIRNGQGELLGTLCACSAERKPLGPDTEGLVRLFSNLVGIFIQREQLVEELQVANERLTSYALTDALTGLPNRRALYDELERLLAQGRRANRGVIVGILDLDGFKSINDTHGHQAGDIFLQEVARRLADGIRSSDMLGRMGGDEFLLVGPGPELDPTAPATPAGDGSAGLAATVLGTALAVQDRLVRATVGRYHIVAHDIDYAGASAGVVAVNPHDVDAEAAVRLADRRMYEMKRLRKGGASGHDA</sequence>
<evidence type="ECO:0000259" key="1">
    <source>
        <dbReference type="PROSITE" id="PS50887"/>
    </source>
</evidence>
<dbReference type="Gene3D" id="3.30.70.270">
    <property type="match status" value="1"/>
</dbReference>
<dbReference type="Proteomes" id="UP000290849">
    <property type="component" value="Unassembled WGS sequence"/>
</dbReference>
<dbReference type="PANTHER" id="PTHR46663">
    <property type="entry name" value="DIGUANYLATE CYCLASE DGCT-RELATED"/>
    <property type="match status" value="1"/>
</dbReference>
<dbReference type="SUPFAM" id="SSF55781">
    <property type="entry name" value="GAF domain-like"/>
    <property type="match status" value="1"/>
</dbReference>
<dbReference type="NCBIfam" id="TIGR00254">
    <property type="entry name" value="GGDEF"/>
    <property type="match status" value="1"/>
</dbReference>
<dbReference type="EMBL" id="PYAL01000002">
    <property type="protein sequence ID" value="RXN91685.1"/>
    <property type="molecule type" value="Genomic_DNA"/>
</dbReference>
<comment type="caution">
    <text evidence="2">The sequence shown here is derived from an EMBL/GenBank/DDBJ whole genome shotgun (WGS) entry which is preliminary data.</text>
</comment>
<dbReference type="InterPro" id="IPR043128">
    <property type="entry name" value="Rev_trsase/Diguanyl_cyclase"/>
</dbReference>
<keyword evidence="3" id="KW-1185">Reference proteome</keyword>
<dbReference type="PANTHER" id="PTHR46663:SF2">
    <property type="entry name" value="GGDEF DOMAIN-CONTAINING PROTEIN"/>
    <property type="match status" value="1"/>
</dbReference>
<protein>
    <submittedName>
        <fullName evidence="2">Diguanylate cyclase</fullName>
    </submittedName>
</protein>
<dbReference type="SMART" id="SM00267">
    <property type="entry name" value="GGDEF"/>
    <property type="match status" value="1"/>
</dbReference>
<dbReference type="InterPro" id="IPR052163">
    <property type="entry name" value="DGC-Regulatory_Protein"/>
</dbReference>
<evidence type="ECO:0000313" key="2">
    <source>
        <dbReference type="EMBL" id="RXN91685.1"/>
    </source>
</evidence>
<dbReference type="SMART" id="SM00065">
    <property type="entry name" value="GAF"/>
    <property type="match status" value="1"/>
</dbReference>
<dbReference type="InterPro" id="IPR000160">
    <property type="entry name" value="GGDEF_dom"/>
</dbReference>